<gene>
    <name evidence="5" type="ORF">LMF89_04055</name>
</gene>
<dbReference type="Pfam" id="PF25954">
    <property type="entry name" value="Beta-barrel_RND_2"/>
    <property type="match status" value="1"/>
</dbReference>
<protein>
    <submittedName>
        <fullName evidence="5">Efflux RND transporter periplasmic adaptor subunit</fullName>
    </submittedName>
</protein>
<dbReference type="Proteomes" id="UP001165492">
    <property type="component" value="Unassembled WGS sequence"/>
</dbReference>
<dbReference type="InterPro" id="IPR058792">
    <property type="entry name" value="Beta-barrel_RND_2"/>
</dbReference>
<reference evidence="5" key="1">
    <citation type="submission" date="2021-11" db="EMBL/GenBank/DDBJ databases">
        <title>Description of a new species Pelosinus isolated from the bottom sediments of Lake Baikal.</title>
        <authorList>
            <person name="Zakharyuk A."/>
        </authorList>
    </citation>
    <scope>NUCLEOTIDE SEQUENCE</scope>
    <source>
        <strain evidence="5">Bkl1</strain>
    </source>
</reference>
<dbReference type="InterPro" id="IPR006143">
    <property type="entry name" value="RND_pump_MFP"/>
</dbReference>
<evidence type="ECO:0000259" key="4">
    <source>
        <dbReference type="Pfam" id="PF25989"/>
    </source>
</evidence>
<dbReference type="NCBIfam" id="TIGR01730">
    <property type="entry name" value="RND_mfp"/>
    <property type="match status" value="1"/>
</dbReference>
<comment type="caution">
    <text evidence="5">The sequence shown here is derived from an EMBL/GenBank/DDBJ whole genome shotgun (WGS) entry which is preliminary data.</text>
</comment>
<dbReference type="Pfam" id="PF25881">
    <property type="entry name" value="HH_YBHG"/>
    <property type="match status" value="1"/>
</dbReference>
<name>A0ABS8HQY9_9FIRM</name>
<evidence type="ECO:0000259" key="2">
    <source>
        <dbReference type="Pfam" id="PF25881"/>
    </source>
</evidence>
<feature type="domain" description="YknX-like C-terminal permuted SH3-like" evidence="4">
    <location>
        <begin position="299"/>
        <end position="367"/>
    </location>
</feature>
<dbReference type="Gene3D" id="2.40.420.20">
    <property type="match status" value="1"/>
</dbReference>
<feature type="domain" description="CusB-like beta-barrel" evidence="3">
    <location>
        <begin position="223"/>
        <end position="289"/>
    </location>
</feature>
<dbReference type="SUPFAM" id="SSF111369">
    <property type="entry name" value="HlyD-like secretion proteins"/>
    <property type="match status" value="1"/>
</dbReference>
<proteinExistence type="inferred from homology"/>
<evidence type="ECO:0000259" key="3">
    <source>
        <dbReference type="Pfam" id="PF25954"/>
    </source>
</evidence>
<dbReference type="PANTHER" id="PTHR30469">
    <property type="entry name" value="MULTIDRUG RESISTANCE PROTEIN MDTA"/>
    <property type="match status" value="1"/>
</dbReference>
<sequence>MNASKKKSIILIGFVVLALFGVISYRIYDNILANKERAAKLSQGRGIAVEIDVVSRRDIIPMLSFSANLEPLWNADISPKVDGRIDKLYVNEGDVVTAGMVIGTLDTNELSAQVMQAEGNLLSSQASLEQAELDLSRAQELAKQGAVAAQALDSARTKRDLTLGQVRSAQGNLVLLQARLDNANIIAPRGGIIIKRYLQAGSYVKAGSQVISIADVSSLLGKATIGESQLNEITIGLPVIIKVNALQDQEFSGVITRISPAATLPARTFTAEITIPNNGILKSGMFSKIIIPGSIHKNALVVPERALVMREDQKTIYVLTAENKVQQRMLKLGYVGEGWAEVLEGLADGECIVIDGQNKLKDGSTVNASSGKEGEK</sequence>
<organism evidence="5 6">
    <name type="scientific">Pelosinus baikalensis</name>
    <dbReference type="NCBI Taxonomy" id="2892015"/>
    <lineage>
        <taxon>Bacteria</taxon>
        <taxon>Bacillati</taxon>
        <taxon>Bacillota</taxon>
        <taxon>Negativicutes</taxon>
        <taxon>Selenomonadales</taxon>
        <taxon>Sporomusaceae</taxon>
        <taxon>Pelosinus</taxon>
    </lineage>
</organism>
<dbReference type="InterPro" id="IPR059052">
    <property type="entry name" value="HH_YbhG-like"/>
</dbReference>
<dbReference type="PANTHER" id="PTHR30469:SF33">
    <property type="entry name" value="SLR1207 PROTEIN"/>
    <property type="match status" value="1"/>
</dbReference>
<dbReference type="Gene3D" id="2.40.50.100">
    <property type="match status" value="1"/>
</dbReference>
<dbReference type="RefSeq" id="WP_229533973.1">
    <property type="nucleotide sequence ID" value="NZ_JAJHJB010000003.1"/>
</dbReference>
<dbReference type="Gene3D" id="1.10.287.470">
    <property type="entry name" value="Helix hairpin bin"/>
    <property type="match status" value="1"/>
</dbReference>
<keyword evidence="6" id="KW-1185">Reference proteome</keyword>
<evidence type="ECO:0000256" key="1">
    <source>
        <dbReference type="ARBA" id="ARBA00009477"/>
    </source>
</evidence>
<accession>A0ABS8HQY9</accession>
<evidence type="ECO:0000313" key="6">
    <source>
        <dbReference type="Proteomes" id="UP001165492"/>
    </source>
</evidence>
<dbReference type="EMBL" id="JAJHJB010000003">
    <property type="protein sequence ID" value="MCC5464537.1"/>
    <property type="molecule type" value="Genomic_DNA"/>
</dbReference>
<dbReference type="InterPro" id="IPR058637">
    <property type="entry name" value="YknX-like_C"/>
</dbReference>
<dbReference type="Gene3D" id="2.40.30.170">
    <property type="match status" value="1"/>
</dbReference>
<dbReference type="Pfam" id="PF25989">
    <property type="entry name" value="YknX_C"/>
    <property type="match status" value="1"/>
</dbReference>
<evidence type="ECO:0000313" key="5">
    <source>
        <dbReference type="EMBL" id="MCC5464537.1"/>
    </source>
</evidence>
<comment type="similarity">
    <text evidence="1">Belongs to the membrane fusion protein (MFP) (TC 8.A.1) family.</text>
</comment>
<feature type="domain" description="YbhG-like alpha-helical hairpin" evidence="2">
    <location>
        <begin position="113"/>
        <end position="179"/>
    </location>
</feature>